<name>A0AAD8KP74_TARER</name>
<evidence type="ECO:0000313" key="1">
    <source>
        <dbReference type="EMBL" id="KAK1426433.1"/>
    </source>
</evidence>
<accession>A0AAD8KP74</accession>
<proteinExistence type="predicted"/>
<gene>
    <name evidence="1" type="ORF">QVD17_15105</name>
</gene>
<comment type="caution">
    <text evidence="1">The sequence shown here is derived from an EMBL/GenBank/DDBJ whole genome shotgun (WGS) entry which is preliminary data.</text>
</comment>
<evidence type="ECO:0000313" key="2">
    <source>
        <dbReference type="Proteomes" id="UP001229421"/>
    </source>
</evidence>
<reference evidence="1" key="1">
    <citation type="journal article" date="2023" name="bioRxiv">
        <title>Improved chromosome-level genome assembly for marigold (Tagetes erecta).</title>
        <authorList>
            <person name="Jiang F."/>
            <person name="Yuan L."/>
            <person name="Wang S."/>
            <person name="Wang H."/>
            <person name="Xu D."/>
            <person name="Wang A."/>
            <person name="Fan W."/>
        </authorList>
    </citation>
    <scope>NUCLEOTIDE SEQUENCE</scope>
    <source>
        <strain evidence="1">WSJ</strain>
        <tissue evidence="1">Leaf</tissue>
    </source>
</reference>
<dbReference type="AlphaFoldDB" id="A0AAD8KP74"/>
<keyword evidence="2" id="KW-1185">Reference proteome</keyword>
<dbReference type="EMBL" id="JAUHHV010000004">
    <property type="protein sequence ID" value="KAK1426433.1"/>
    <property type="molecule type" value="Genomic_DNA"/>
</dbReference>
<organism evidence="1 2">
    <name type="scientific">Tagetes erecta</name>
    <name type="common">African marigold</name>
    <dbReference type="NCBI Taxonomy" id="13708"/>
    <lineage>
        <taxon>Eukaryota</taxon>
        <taxon>Viridiplantae</taxon>
        <taxon>Streptophyta</taxon>
        <taxon>Embryophyta</taxon>
        <taxon>Tracheophyta</taxon>
        <taxon>Spermatophyta</taxon>
        <taxon>Magnoliopsida</taxon>
        <taxon>eudicotyledons</taxon>
        <taxon>Gunneridae</taxon>
        <taxon>Pentapetalae</taxon>
        <taxon>asterids</taxon>
        <taxon>campanulids</taxon>
        <taxon>Asterales</taxon>
        <taxon>Asteraceae</taxon>
        <taxon>Asteroideae</taxon>
        <taxon>Heliantheae alliance</taxon>
        <taxon>Tageteae</taxon>
        <taxon>Tagetes</taxon>
    </lineage>
</organism>
<sequence>MEANKTRITINDEIADDKQNGPAVFIKDNQSDKPIRTSSEASFCNLKFEDVVGPHSLDNVTRKEFLVRLLDVHLGFSWWTRQDDKQNSKGLWATIAFISSRELKFYLHACMELWGSADQVEIAELTIVREISKIYRFKTCPFLDANLEVLKLEVESGAWILVDPLEIPAPRHITMRRLHIFGNREQVYQALMIVNEALLPIDTEPSGLVQAADEHKDVVLDHQLIDSNDFIKEQTVDRGKLSMKANKTNLELIDHATINDENTNFTEFDVFLKKIQSVKPMKSPIIKQRNQTWEYVELNWPTPPSYRPTLPAYVPTSHDVLSLNYTSLHTHPSNPYDLKPPSFYSPTPPNYSPTSSAYMFVAHVYIHSPRSNSNHHLTTGVSTKRLAGACGVSLGIDGI</sequence>
<dbReference type="Proteomes" id="UP001229421">
    <property type="component" value="Unassembled WGS sequence"/>
</dbReference>
<protein>
    <submittedName>
        <fullName evidence="1">Uncharacterized protein</fullName>
    </submittedName>
</protein>